<sequence length="116" mass="13210">MIYSCESGVWKPGLPFRAPFYVGCAFDGVYFKDSVYWIIVSENKTTLRFDLNDECLKDDVPPLPLVPGSGYDHVLGLAPACGYMNFLDFKSVFRVRVFQLREDDFSSSSSSSKYEY</sequence>
<evidence type="ECO:0008006" key="3">
    <source>
        <dbReference type="Google" id="ProtNLM"/>
    </source>
</evidence>
<name>A0ABU6QGH2_9FABA</name>
<evidence type="ECO:0000313" key="2">
    <source>
        <dbReference type="Proteomes" id="UP001341840"/>
    </source>
</evidence>
<reference evidence="1 2" key="1">
    <citation type="journal article" date="2023" name="Plants (Basel)">
        <title>Bridging the Gap: Combining Genomics and Transcriptomics Approaches to Understand Stylosanthes scabra, an Orphan Legume from the Brazilian Caatinga.</title>
        <authorList>
            <person name="Ferreira-Neto J.R.C."/>
            <person name="da Silva M.D."/>
            <person name="Binneck E."/>
            <person name="de Melo N.F."/>
            <person name="da Silva R.H."/>
            <person name="de Melo A.L.T.M."/>
            <person name="Pandolfi V."/>
            <person name="Bustamante F.O."/>
            <person name="Brasileiro-Vidal A.C."/>
            <person name="Benko-Iseppon A.M."/>
        </authorList>
    </citation>
    <scope>NUCLEOTIDE SEQUENCE [LARGE SCALE GENOMIC DNA]</scope>
    <source>
        <tissue evidence="1">Leaves</tissue>
    </source>
</reference>
<protein>
    <recommendedName>
        <fullName evidence="3">F-box protein</fullName>
    </recommendedName>
</protein>
<keyword evidence="2" id="KW-1185">Reference proteome</keyword>
<evidence type="ECO:0000313" key="1">
    <source>
        <dbReference type="EMBL" id="MED6111046.1"/>
    </source>
</evidence>
<accession>A0ABU6QGH2</accession>
<dbReference type="Proteomes" id="UP001341840">
    <property type="component" value="Unassembled WGS sequence"/>
</dbReference>
<organism evidence="1 2">
    <name type="scientific">Stylosanthes scabra</name>
    <dbReference type="NCBI Taxonomy" id="79078"/>
    <lineage>
        <taxon>Eukaryota</taxon>
        <taxon>Viridiplantae</taxon>
        <taxon>Streptophyta</taxon>
        <taxon>Embryophyta</taxon>
        <taxon>Tracheophyta</taxon>
        <taxon>Spermatophyta</taxon>
        <taxon>Magnoliopsida</taxon>
        <taxon>eudicotyledons</taxon>
        <taxon>Gunneridae</taxon>
        <taxon>Pentapetalae</taxon>
        <taxon>rosids</taxon>
        <taxon>fabids</taxon>
        <taxon>Fabales</taxon>
        <taxon>Fabaceae</taxon>
        <taxon>Papilionoideae</taxon>
        <taxon>50 kb inversion clade</taxon>
        <taxon>dalbergioids sensu lato</taxon>
        <taxon>Dalbergieae</taxon>
        <taxon>Pterocarpus clade</taxon>
        <taxon>Stylosanthes</taxon>
    </lineage>
</organism>
<dbReference type="EMBL" id="JASCZI010000322">
    <property type="protein sequence ID" value="MED6111046.1"/>
    <property type="molecule type" value="Genomic_DNA"/>
</dbReference>
<gene>
    <name evidence="1" type="ORF">PIB30_048753</name>
</gene>
<proteinExistence type="predicted"/>
<comment type="caution">
    <text evidence="1">The sequence shown here is derived from an EMBL/GenBank/DDBJ whole genome shotgun (WGS) entry which is preliminary data.</text>
</comment>